<dbReference type="Gene3D" id="1.10.260.40">
    <property type="entry name" value="lambda repressor-like DNA-binding domains"/>
    <property type="match status" value="1"/>
</dbReference>
<sequence>MVDIKEWRQEYGITQQALAKASGLDVRWIQKVEAGDIDIKNVTVKRFTLLMKEISNLSEQSNVPCKMQNQVETINGTYKMVSKLLKEELA</sequence>
<reference evidence="2 3" key="1">
    <citation type="submission" date="2019-11" db="EMBL/GenBank/DDBJ databases">
        <title>Draft genome sequence of Blautia luti DSM 14534T, isolated from human stool.</title>
        <authorList>
            <person name="Ortiz R."/>
            <person name="Melis-Arcos F."/>
            <person name="Covarrubias P."/>
            <person name="Cardenas J.P."/>
            <person name="Perez-Donoso J."/>
            <person name="Almonacid D."/>
        </authorList>
    </citation>
    <scope>NUCLEOTIDE SEQUENCE [LARGE SCALE GENOMIC DNA]</scope>
    <source>
        <strain evidence="2 3">DSM 14534</strain>
    </source>
</reference>
<gene>
    <name evidence="2" type="ORF">GKZ57_04915</name>
</gene>
<dbReference type="PROSITE" id="PS50943">
    <property type="entry name" value="HTH_CROC1"/>
    <property type="match status" value="1"/>
</dbReference>
<comment type="caution">
    <text evidence="2">The sequence shown here is derived from an EMBL/GenBank/DDBJ whole genome shotgun (WGS) entry which is preliminary data.</text>
</comment>
<dbReference type="InterPro" id="IPR010982">
    <property type="entry name" value="Lambda_DNA-bd_dom_sf"/>
</dbReference>
<organism evidence="2 3">
    <name type="scientific">Blautia luti DSM 14534 = JCM 17040</name>
    <dbReference type="NCBI Taxonomy" id="649762"/>
    <lineage>
        <taxon>Bacteria</taxon>
        <taxon>Bacillati</taxon>
        <taxon>Bacillota</taxon>
        <taxon>Clostridia</taxon>
        <taxon>Lachnospirales</taxon>
        <taxon>Lachnospiraceae</taxon>
        <taxon>Blautia</taxon>
    </lineage>
</organism>
<dbReference type="Pfam" id="PF01381">
    <property type="entry name" value="HTH_3"/>
    <property type="match status" value="1"/>
</dbReference>
<feature type="domain" description="HTH cro/C1-type" evidence="1">
    <location>
        <begin position="4"/>
        <end position="35"/>
    </location>
</feature>
<dbReference type="RefSeq" id="WP_154779875.1">
    <property type="nucleotide sequence ID" value="NZ_WMBC01000003.1"/>
</dbReference>
<accession>A0A844GK22</accession>
<proteinExistence type="predicted"/>
<dbReference type="CDD" id="cd00093">
    <property type="entry name" value="HTH_XRE"/>
    <property type="match status" value="1"/>
</dbReference>
<protein>
    <submittedName>
        <fullName evidence="2">Helix-turn-helix domain-containing protein</fullName>
    </submittedName>
</protein>
<dbReference type="EMBL" id="WMBC01000003">
    <property type="protein sequence ID" value="MTD60617.1"/>
    <property type="molecule type" value="Genomic_DNA"/>
</dbReference>
<dbReference type="InterPro" id="IPR001387">
    <property type="entry name" value="Cro/C1-type_HTH"/>
</dbReference>
<evidence type="ECO:0000313" key="3">
    <source>
        <dbReference type="Proteomes" id="UP000437824"/>
    </source>
</evidence>
<dbReference type="SMART" id="SM00530">
    <property type="entry name" value="HTH_XRE"/>
    <property type="match status" value="1"/>
</dbReference>
<dbReference type="AlphaFoldDB" id="A0A844GK22"/>
<evidence type="ECO:0000259" key="1">
    <source>
        <dbReference type="PROSITE" id="PS50943"/>
    </source>
</evidence>
<dbReference type="SUPFAM" id="SSF47413">
    <property type="entry name" value="lambda repressor-like DNA-binding domains"/>
    <property type="match status" value="1"/>
</dbReference>
<dbReference type="Proteomes" id="UP000437824">
    <property type="component" value="Unassembled WGS sequence"/>
</dbReference>
<name>A0A844GK22_9FIRM</name>
<evidence type="ECO:0000313" key="2">
    <source>
        <dbReference type="EMBL" id="MTD60617.1"/>
    </source>
</evidence>
<dbReference type="GO" id="GO:0003677">
    <property type="term" value="F:DNA binding"/>
    <property type="evidence" value="ECO:0007669"/>
    <property type="project" value="InterPro"/>
</dbReference>